<organism evidence="1 2">
    <name type="scientific">Staphylococcus epidermidis (strain ATCC 12228 / FDA PCI 1200)</name>
    <dbReference type="NCBI Taxonomy" id="176280"/>
    <lineage>
        <taxon>Bacteria</taxon>
        <taxon>Bacillati</taxon>
        <taxon>Bacillota</taxon>
        <taxon>Bacilli</taxon>
        <taxon>Bacillales</taxon>
        <taxon>Staphylococcaceae</taxon>
        <taxon>Staphylococcus</taxon>
    </lineage>
</organism>
<evidence type="ECO:0000313" key="1">
    <source>
        <dbReference type="EMBL" id="AAO04415.1"/>
    </source>
</evidence>
<accession>A0A0H2VFT9</accession>
<dbReference type="PANTHER" id="PTHR38448:SF2">
    <property type="entry name" value="REGULATORY PROTEIN YLBF"/>
    <property type="match status" value="1"/>
</dbReference>
<dbReference type="InterPro" id="IPR023378">
    <property type="entry name" value="YheA/YmcA-like_dom_sf"/>
</dbReference>
<dbReference type="AlphaFoldDB" id="A0A0H2VFT9"/>
<protein>
    <recommendedName>
        <fullName evidence="3">YlbF family regulator</fullName>
    </recommendedName>
</protein>
<proteinExistence type="predicted"/>
<dbReference type="EMBL" id="AE015929">
    <property type="protein sequence ID" value="AAO04415.1"/>
    <property type="molecule type" value="Genomic_DNA"/>
</dbReference>
<dbReference type="InterPro" id="IPR010368">
    <property type="entry name" value="Com_YlbF"/>
</dbReference>
<name>A0A0H2VFT9_STAES</name>
<dbReference type="Pfam" id="PF06133">
    <property type="entry name" value="Com_YlbF"/>
    <property type="match status" value="1"/>
</dbReference>
<dbReference type="PANTHER" id="PTHR38448">
    <property type="entry name" value="REGULATORY PROTEIN YLBF-RELATED"/>
    <property type="match status" value="1"/>
</dbReference>
<dbReference type="SUPFAM" id="SSF158622">
    <property type="entry name" value="YheA/YmcA-like"/>
    <property type="match status" value="1"/>
</dbReference>
<dbReference type="RefSeq" id="WP_002485016.1">
    <property type="nucleotide sequence ID" value="NC_004461.1"/>
</dbReference>
<evidence type="ECO:0000313" key="2">
    <source>
        <dbReference type="Proteomes" id="UP000001411"/>
    </source>
</evidence>
<gene>
    <name evidence="1" type="ordered locus">SE_0818</name>
</gene>
<dbReference type="KEGG" id="sep:SE_0818"/>
<reference evidence="1 2" key="1">
    <citation type="journal article" date="2003" name="Mol. Microbiol.">
        <title>Genome-based analysis of virulence genes in a non-biofilm-forming Staphylococcus epidermidis strain (ATCC 12228).</title>
        <authorList>
            <person name="Zhang Y.Q."/>
            <person name="Ren S.X."/>
            <person name="Li H.L."/>
            <person name="Wang Y.X."/>
            <person name="Fu G."/>
            <person name="Yang J."/>
            <person name="Qin Z.Q."/>
            <person name="Miao Y.G."/>
            <person name="Wang W.Y."/>
            <person name="Chen R.S."/>
            <person name="Shen Y."/>
            <person name="Chen Z."/>
            <person name="Yuan Z.H."/>
            <person name="Zhao G.P."/>
            <person name="Qu D."/>
            <person name="Danchin A."/>
            <person name="Wen Y.M."/>
        </authorList>
    </citation>
    <scope>NUCLEOTIDE SEQUENCE [LARGE SCALE GENOMIC DNA]</scope>
    <source>
        <strain evidence="2">ATCC 12228 / FDA PCI 1200</strain>
    </source>
</reference>
<dbReference type="OrthoDB" id="2157513at2"/>
<dbReference type="Proteomes" id="UP000001411">
    <property type="component" value="Chromosome"/>
</dbReference>
<dbReference type="InterPro" id="IPR052767">
    <property type="entry name" value="Bact_com_dev_regulator"/>
</dbReference>
<dbReference type="eggNOG" id="COG3679">
    <property type="taxonomic scope" value="Bacteria"/>
</dbReference>
<dbReference type="Gene3D" id="1.20.1500.10">
    <property type="entry name" value="YheA/YmcA-like"/>
    <property type="match status" value="1"/>
</dbReference>
<dbReference type="PATRIC" id="fig|176280.10.peg.793"/>
<dbReference type="HOGENOM" id="CLU_114090_0_0_9"/>
<evidence type="ECO:0008006" key="3">
    <source>
        <dbReference type="Google" id="ProtNLM"/>
    </source>
</evidence>
<sequence length="144" mass="16595">MITEETLDILDDIEDISDMIVQSDIYDSYRRAKMQLDADDEASLLYQAFLKVKDKYDEVMRFGKYHPDYKDIMLETRQRKRAYEMLPVVMEYKAKEVALQNLIDEVMSKIAFAVSEHVKIETGNPFFQTGHDGCASGGTCNCSL</sequence>